<evidence type="ECO:0000259" key="1">
    <source>
        <dbReference type="Pfam" id="PF01636"/>
    </source>
</evidence>
<dbReference type="Proteomes" id="UP000076449">
    <property type="component" value="Chromosome I"/>
</dbReference>
<dbReference type="PANTHER" id="PTHR21310">
    <property type="entry name" value="AMINOGLYCOSIDE PHOSPHOTRANSFERASE-RELATED-RELATED"/>
    <property type="match status" value="1"/>
</dbReference>
<sequence length="438" mass="48800">MNHNHSNYQARLNFINGNHGLLQRTFGLPANTLVEPISYDPECPFKYNNFVYRVSLPAPLDKENGACQNKPGCVAIPSGTSDLILRLTNSDATSIGAANRVENEVAMMTLAAAALEPNFEPNVVPRLYGWAGATSKKGEPQQGWILQELMPGVPLDEKLDNMELEEKKEIFAQVAKVLKGLQDFPLPASITKFGGLTFDNENNIISAPMTTTSTGPWLSYEAAFEAQLKQALKKTDENSYIRGWHENGVRDRLEAFIERGLPEYFKQLESHDDKAIIHADFTPNNLLFDISSGRITGLIDYDFSCVLHPSHEFLCSFSGFGGKFGGWPGIEAREERALKEAKLHGFPDPLPDDQQDGEGVQWKVAKAWEDALQNEGCRRPMTISGIDIVANVDALLSSILPWRVTNSDILRRQTDQAIQNCRNENEKVLIEILEHIGF</sequence>
<dbReference type="Gene3D" id="3.90.1200.10">
    <property type="match status" value="1"/>
</dbReference>
<protein>
    <recommendedName>
        <fullName evidence="1">Aminoglycoside phosphotransferase domain-containing protein</fullName>
    </recommendedName>
</protein>
<gene>
    <name evidence="2" type="ORF">EN45_006700</name>
</gene>
<reference evidence="2" key="1">
    <citation type="journal article" date="2014" name="Genome Announc.">
        <title>Complete sequencing and chromosome-scale genome assembly of the industrial progenitor strain P2niaD18 from the penicillin producer Penicillium chrysogenum.</title>
        <authorList>
            <person name="Specht T."/>
            <person name="Dahlmann T.A."/>
            <person name="Zadra I."/>
            <person name="Kurnsteiner H."/>
            <person name="Kuck U."/>
        </authorList>
    </citation>
    <scope>NUCLEOTIDE SEQUENCE [LARGE SCALE GENOMIC DNA]</scope>
    <source>
        <strain evidence="2">P2niaD18</strain>
    </source>
</reference>
<dbReference type="EMBL" id="CM002798">
    <property type="protein sequence ID" value="KZN90552.1"/>
    <property type="molecule type" value="Genomic_DNA"/>
</dbReference>
<dbReference type="Pfam" id="PF01636">
    <property type="entry name" value="APH"/>
    <property type="match status" value="1"/>
</dbReference>
<feature type="domain" description="Aminoglycoside phosphotransferase" evidence="1">
    <location>
        <begin position="81"/>
        <end position="321"/>
    </location>
</feature>
<proteinExistence type="predicted"/>
<dbReference type="AlphaFoldDB" id="A0A167VHT2"/>
<dbReference type="PhylomeDB" id="A0A167VHT2"/>
<dbReference type="SUPFAM" id="SSF56112">
    <property type="entry name" value="Protein kinase-like (PK-like)"/>
    <property type="match status" value="1"/>
</dbReference>
<accession>A0A167VHT2</accession>
<dbReference type="InterPro" id="IPR051678">
    <property type="entry name" value="AGP_Transferase"/>
</dbReference>
<dbReference type="InterPro" id="IPR002575">
    <property type="entry name" value="Aminoglycoside_PTrfase"/>
</dbReference>
<evidence type="ECO:0000313" key="2">
    <source>
        <dbReference type="EMBL" id="KZN90552.1"/>
    </source>
</evidence>
<organism evidence="2">
    <name type="scientific">Penicillium chrysogenum</name>
    <name type="common">Penicillium notatum</name>
    <dbReference type="NCBI Taxonomy" id="5076"/>
    <lineage>
        <taxon>Eukaryota</taxon>
        <taxon>Fungi</taxon>
        <taxon>Dikarya</taxon>
        <taxon>Ascomycota</taxon>
        <taxon>Pezizomycotina</taxon>
        <taxon>Eurotiomycetes</taxon>
        <taxon>Eurotiomycetidae</taxon>
        <taxon>Eurotiales</taxon>
        <taxon>Aspergillaceae</taxon>
        <taxon>Penicillium</taxon>
        <taxon>Penicillium chrysogenum species complex</taxon>
    </lineage>
</organism>
<dbReference type="PANTHER" id="PTHR21310:SF15">
    <property type="entry name" value="AMINOGLYCOSIDE PHOSPHOTRANSFERASE DOMAIN-CONTAINING PROTEIN"/>
    <property type="match status" value="1"/>
</dbReference>
<dbReference type="InterPro" id="IPR011009">
    <property type="entry name" value="Kinase-like_dom_sf"/>
</dbReference>
<name>A0A167VHT2_PENCH</name>